<feature type="region of interest" description="Disordered" evidence="2">
    <location>
        <begin position="145"/>
        <end position="173"/>
    </location>
</feature>
<feature type="compositionally biased region" description="Basic and acidic residues" evidence="2">
    <location>
        <begin position="156"/>
        <end position="173"/>
    </location>
</feature>
<dbReference type="PANTHER" id="PTHR43228:SF1">
    <property type="entry name" value="TWO-COMPONENT RESPONSE REGULATOR ARR22"/>
    <property type="match status" value="1"/>
</dbReference>
<evidence type="ECO:0000313" key="4">
    <source>
        <dbReference type="EMBL" id="MFC4723833.1"/>
    </source>
</evidence>
<dbReference type="Gene3D" id="3.40.50.2300">
    <property type="match status" value="1"/>
</dbReference>
<keyword evidence="1" id="KW-0597">Phosphoprotein</keyword>
<gene>
    <name evidence="4" type="ORF">ACFPB0_00880</name>
</gene>
<dbReference type="InterPro" id="IPR011006">
    <property type="entry name" value="CheY-like_superfamily"/>
</dbReference>
<dbReference type="RefSeq" id="WP_371394521.1">
    <property type="nucleotide sequence ID" value="NZ_CP163421.1"/>
</dbReference>
<evidence type="ECO:0000313" key="5">
    <source>
        <dbReference type="Proteomes" id="UP001596024"/>
    </source>
</evidence>
<accession>A0ABV9N9Z9</accession>
<evidence type="ECO:0000256" key="1">
    <source>
        <dbReference type="PROSITE-ProRule" id="PRU00169"/>
    </source>
</evidence>
<dbReference type="PANTHER" id="PTHR43228">
    <property type="entry name" value="TWO-COMPONENT RESPONSE REGULATOR"/>
    <property type="match status" value="1"/>
</dbReference>
<dbReference type="Pfam" id="PF00072">
    <property type="entry name" value="Response_reg"/>
    <property type="match status" value="1"/>
</dbReference>
<dbReference type="EMBL" id="JBHSGQ010000001">
    <property type="protein sequence ID" value="MFC4723833.1"/>
    <property type="molecule type" value="Genomic_DNA"/>
</dbReference>
<evidence type="ECO:0000256" key="2">
    <source>
        <dbReference type="SAM" id="MobiDB-lite"/>
    </source>
</evidence>
<dbReference type="SUPFAM" id="SSF52172">
    <property type="entry name" value="CheY-like"/>
    <property type="match status" value="1"/>
</dbReference>
<proteinExistence type="predicted"/>
<feature type="modified residue" description="4-aspartylphosphate" evidence="1">
    <location>
        <position position="66"/>
    </location>
</feature>
<keyword evidence="5" id="KW-1185">Reference proteome</keyword>
<name>A0ABV9N9Z9_9PROT</name>
<sequence length="173" mass="19793">MPDNIAGERRRLEVLRVLVVDDNTHMASILRTVLNSFGIRHVDEVRGAVEALELIRTRPYDFVLLDYNMPILDGIELTRLVRTGRDHNQQMVPIIMITGFTERSRVLAARDAGVTEVCVKPVTARDLWNRIAEVINAPRPFVRSKGFTGPDRRRHKDVEFTGDERRHAKEQAA</sequence>
<reference evidence="5" key="1">
    <citation type="journal article" date="2019" name="Int. J. Syst. Evol. Microbiol.">
        <title>The Global Catalogue of Microorganisms (GCM) 10K type strain sequencing project: providing services to taxonomists for standard genome sequencing and annotation.</title>
        <authorList>
            <consortium name="The Broad Institute Genomics Platform"/>
            <consortium name="The Broad Institute Genome Sequencing Center for Infectious Disease"/>
            <person name="Wu L."/>
            <person name="Ma J."/>
        </authorList>
    </citation>
    <scope>NUCLEOTIDE SEQUENCE [LARGE SCALE GENOMIC DNA]</scope>
    <source>
        <strain evidence="5">CCUG 62981</strain>
    </source>
</reference>
<dbReference type="InterPro" id="IPR001789">
    <property type="entry name" value="Sig_transdc_resp-reg_receiver"/>
</dbReference>
<dbReference type="InterPro" id="IPR052048">
    <property type="entry name" value="ST_Response_Regulator"/>
</dbReference>
<evidence type="ECO:0000259" key="3">
    <source>
        <dbReference type="PROSITE" id="PS50110"/>
    </source>
</evidence>
<protein>
    <submittedName>
        <fullName evidence="4">Response regulator</fullName>
    </submittedName>
</protein>
<organism evidence="4 5">
    <name type="scientific">Glycocaulis abyssi</name>
    <dbReference type="NCBI Taxonomy" id="1433403"/>
    <lineage>
        <taxon>Bacteria</taxon>
        <taxon>Pseudomonadati</taxon>
        <taxon>Pseudomonadota</taxon>
        <taxon>Alphaproteobacteria</taxon>
        <taxon>Maricaulales</taxon>
        <taxon>Maricaulaceae</taxon>
        <taxon>Glycocaulis</taxon>
    </lineage>
</organism>
<comment type="caution">
    <text evidence="4">The sequence shown here is derived from an EMBL/GenBank/DDBJ whole genome shotgun (WGS) entry which is preliminary data.</text>
</comment>
<dbReference type="Proteomes" id="UP001596024">
    <property type="component" value="Unassembled WGS sequence"/>
</dbReference>
<dbReference type="SMART" id="SM00448">
    <property type="entry name" value="REC"/>
    <property type="match status" value="1"/>
</dbReference>
<dbReference type="PROSITE" id="PS50110">
    <property type="entry name" value="RESPONSE_REGULATORY"/>
    <property type="match status" value="1"/>
</dbReference>
<feature type="domain" description="Response regulatory" evidence="3">
    <location>
        <begin position="16"/>
        <end position="135"/>
    </location>
</feature>